<dbReference type="EMBL" id="KP696447">
    <property type="protein sequence ID" value="AKA61506.1"/>
    <property type="molecule type" value="Genomic_DNA"/>
</dbReference>
<dbReference type="OrthoDB" id="22016at10239"/>
<dbReference type="RefSeq" id="YP_009203682.1">
    <property type="nucleotide sequence ID" value="NC_028856.1"/>
</dbReference>
<protein>
    <submittedName>
        <fullName evidence="1">Uncharacterized protein</fullName>
    </submittedName>
</protein>
<name>A0A0E3M4H1_9CAUD</name>
<reference evidence="1 2" key="1">
    <citation type="journal article" date="2015" name="Genome Announc.">
        <title>Complete Genome Sequence of Bacillus megaterium Siphophage Stahl.</title>
        <authorList>
            <person name="Brizendine A.M."/>
            <person name="Rousseau S."/>
            <person name="Hernandez A.C."/>
            <person name="Kuty Everett G.F."/>
        </authorList>
    </citation>
    <scope>NUCLEOTIDE SEQUENCE [LARGE SCALE GENOMIC DNA]</scope>
</reference>
<reference evidence="2" key="2">
    <citation type="submission" date="2015-01" db="EMBL/GenBank/DDBJ databases">
        <title>Complete Genome of Bacillus megaterium Siphophage Stahl.</title>
        <authorList>
            <person name="Brizendine A.M."/>
            <person name="Rousseau S."/>
            <person name="Hernandez A.C."/>
            <person name="Everett G.F.K."/>
        </authorList>
    </citation>
    <scope>NUCLEOTIDE SEQUENCE [LARGE SCALE GENOMIC DNA]</scope>
</reference>
<organism evidence="1 2">
    <name type="scientific">Bacillus phage Stahl</name>
    <dbReference type="NCBI Taxonomy" id="1610832"/>
    <lineage>
        <taxon>Viruses</taxon>
        <taxon>Duplodnaviria</taxon>
        <taxon>Heunggongvirae</taxon>
        <taxon>Uroviricota</taxon>
        <taxon>Caudoviricetes</taxon>
        <taxon>Slashvirus</taxon>
        <taxon>Slashvirus stahl</taxon>
    </lineage>
</organism>
<gene>
    <name evidence="1" type="ORF">CPT_Stahl78</name>
</gene>
<sequence>MPRPKRGVSMQELMKKWKQQDRNNITVYDTHNCRMPNDFTDWASLSGEVVRSEMTKEEVNEYFSKRSR</sequence>
<dbReference type="KEGG" id="vg:26647881"/>
<evidence type="ECO:0000313" key="2">
    <source>
        <dbReference type="Proteomes" id="UP000033015"/>
    </source>
</evidence>
<accession>A0A0E3M4H1</accession>
<evidence type="ECO:0000313" key="1">
    <source>
        <dbReference type="EMBL" id="AKA61506.1"/>
    </source>
</evidence>
<proteinExistence type="predicted"/>
<dbReference type="GeneID" id="26647881"/>
<dbReference type="Proteomes" id="UP000033015">
    <property type="component" value="Segment"/>
</dbReference>
<keyword evidence="2" id="KW-1185">Reference proteome</keyword>